<feature type="non-terminal residue" evidence="1">
    <location>
        <position position="366"/>
    </location>
</feature>
<dbReference type="EMBL" id="MU003497">
    <property type="protein sequence ID" value="KAF2474838.1"/>
    <property type="molecule type" value="Genomic_DNA"/>
</dbReference>
<feature type="non-terminal residue" evidence="1">
    <location>
        <position position="1"/>
    </location>
</feature>
<keyword evidence="2" id="KW-1185">Reference proteome</keyword>
<proteinExistence type="predicted"/>
<gene>
    <name evidence="1" type="ORF">BDR25DRAFT_183803</name>
</gene>
<comment type="caution">
    <text evidence="1">The sequence shown here is derived from an EMBL/GenBank/DDBJ whole genome shotgun (WGS) entry which is preliminary data.</text>
</comment>
<organism evidence="1 2">
    <name type="scientific">Lindgomyces ingoldianus</name>
    <dbReference type="NCBI Taxonomy" id="673940"/>
    <lineage>
        <taxon>Eukaryota</taxon>
        <taxon>Fungi</taxon>
        <taxon>Dikarya</taxon>
        <taxon>Ascomycota</taxon>
        <taxon>Pezizomycotina</taxon>
        <taxon>Dothideomycetes</taxon>
        <taxon>Pleosporomycetidae</taxon>
        <taxon>Pleosporales</taxon>
        <taxon>Lindgomycetaceae</taxon>
        <taxon>Lindgomyces</taxon>
    </lineage>
</organism>
<accession>A0ACB6R6F4</accession>
<name>A0ACB6R6F4_9PLEO</name>
<sequence>GGQLMVNGLPIVIPDNTLVTLPASTAFWSEFFIMPVPILNIKPYNQQVQGNRVGDRYIAGLVYFQQVPLQNLAGFITKINSATGHFWIAGQFSTGANAGFGGMECVLNDPTGVYGPAYTANPLWGVDPVNPCIRSTTGFPMCIPRSATDNRCPKKNRPIPDSRAMAPLVVGDYVTFSGQQNGPLFEVTNLVANAGFYTAPNSKPAYIAVEGVNVGINSPSGNVEVAEARGTIFTTDPTTPVQWSFVDVNFCTGAETERNVVIGTPQRAGQIGRIVYRMGKTVVAPPTRNVRFRYTNGVSATPFPLLPGMVPGEYTQPIYDFIMPELTAFGLNEEPLPFERFPFLAQGEGPLELGNPLSPPLDPSPR</sequence>
<dbReference type="Proteomes" id="UP000799755">
    <property type="component" value="Unassembled WGS sequence"/>
</dbReference>
<protein>
    <submittedName>
        <fullName evidence="1">Uncharacterized protein</fullName>
    </submittedName>
</protein>
<evidence type="ECO:0000313" key="1">
    <source>
        <dbReference type="EMBL" id="KAF2474838.1"/>
    </source>
</evidence>
<reference evidence="1" key="1">
    <citation type="journal article" date="2020" name="Stud. Mycol.">
        <title>101 Dothideomycetes genomes: a test case for predicting lifestyles and emergence of pathogens.</title>
        <authorList>
            <person name="Haridas S."/>
            <person name="Albert R."/>
            <person name="Binder M."/>
            <person name="Bloem J."/>
            <person name="Labutti K."/>
            <person name="Salamov A."/>
            <person name="Andreopoulos B."/>
            <person name="Baker S."/>
            <person name="Barry K."/>
            <person name="Bills G."/>
            <person name="Bluhm B."/>
            <person name="Cannon C."/>
            <person name="Castanera R."/>
            <person name="Culley D."/>
            <person name="Daum C."/>
            <person name="Ezra D."/>
            <person name="Gonzalez J."/>
            <person name="Henrissat B."/>
            <person name="Kuo A."/>
            <person name="Liang C."/>
            <person name="Lipzen A."/>
            <person name="Lutzoni F."/>
            <person name="Magnuson J."/>
            <person name="Mondo S."/>
            <person name="Nolan M."/>
            <person name="Ohm R."/>
            <person name="Pangilinan J."/>
            <person name="Park H.-J."/>
            <person name="Ramirez L."/>
            <person name="Alfaro M."/>
            <person name="Sun H."/>
            <person name="Tritt A."/>
            <person name="Yoshinaga Y."/>
            <person name="Zwiers L.-H."/>
            <person name="Turgeon B."/>
            <person name="Goodwin S."/>
            <person name="Spatafora J."/>
            <person name="Crous P."/>
            <person name="Grigoriev I."/>
        </authorList>
    </citation>
    <scope>NUCLEOTIDE SEQUENCE</scope>
    <source>
        <strain evidence="1">ATCC 200398</strain>
    </source>
</reference>
<evidence type="ECO:0000313" key="2">
    <source>
        <dbReference type="Proteomes" id="UP000799755"/>
    </source>
</evidence>